<sequence length="59" mass="6814">MIALAHNRLSIRICGCLLSLFLFKVFSLVPYLPSVQYFDSNPGWTYSALQNSLKFPLRY</sequence>
<protein>
    <submittedName>
        <fullName evidence="1">Uncharacterized protein</fullName>
    </submittedName>
</protein>
<name>A0AAP0II34_9MAGN</name>
<organism evidence="1 2">
    <name type="scientific">Stephania japonica</name>
    <dbReference type="NCBI Taxonomy" id="461633"/>
    <lineage>
        <taxon>Eukaryota</taxon>
        <taxon>Viridiplantae</taxon>
        <taxon>Streptophyta</taxon>
        <taxon>Embryophyta</taxon>
        <taxon>Tracheophyta</taxon>
        <taxon>Spermatophyta</taxon>
        <taxon>Magnoliopsida</taxon>
        <taxon>Ranunculales</taxon>
        <taxon>Menispermaceae</taxon>
        <taxon>Menispermoideae</taxon>
        <taxon>Cissampelideae</taxon>
        <taxon>Stephania</taxon>
    </lineage>
</organism>
<evidence type="ECO:0000313" key="1">
    <source>
        <dbReference type="EMBL" id="KAK9115924.1"/>
    </source>
</evidence>
<dbReference type="Proteomes" id="UP001417504">
    <property type="component" value="Unassembled WGS sequence"/>
</dbReference>
<accession>A0AAP0II34</accession>
<dbReference type="EMBL" id="JBBNAE010000006">
    <property type="protein sequence ID" value="KAK9115924.1"/>
    <property type="molecule type" value="Genomic_DNA"/>
</dbReference>
<keyword evidence="2" id="KW-1185">Reference proteome</keyword>
<gene>
    <name evidence="1" type="ORF">Sjap_014871</name>
</gene>
<proteinExistence type="predicted"/>
<comment type="caution">
    <text evidence="1">The sequence shown here is derived from an EMBL/GenBank/DDBJ whole genome shotgun (WGS) entry which is preliminary data.</text>
</comment>
<evidence type="ECO:0000313" key="2">
    <source>
        <dbReference type="Proteomes" id="UP001417504"/>
    </source>
</evidence>
<dbReference type="AlphaFoldDB" id="A0AAP0II34"/>
<reference evidence="1 2" key="1">
    <citation type="submission" date="2024-01" db="EMBL/GenBank/DDBJ databases">
        <title>Genome assemblies of Stephania.</title>
        <authorList>
            <person name="Yang L."/>
        </authorList>
    </citation>
    <scope>NUCLEOTIDE SEQUENCE [LARGE SCALE GENOMIC DNA]</scope>
    <source>
        <strain evidence="1">QJT</strain>
        <tissue evidence="1">Leaf</tissue>
    </source>
</reference>